<gene>
    <name evidence="12" type="ORF">AWC31_29095</name>
</gene>
<comment type="function">
    <text evidence="3">Catalyzes the isomerization of succinyl-CoA to methylmalonyl-CoA during synthesis of propionate from tricarboxylic acid-cycle intermediates.</text>
</comment>
<evidence type="ECO:0000256" key="2">
    <source>
        <dbReference type="ARBA" id="ARBA00001922"/>
    </source>
</evidence>
<evidence type="ECO:0000313" key="12">
    <source>
        <dbReference type="EMBL" id="ORX13954.1"/>
    </source>
</evidence>
<dbReference type="AlphaFoldDB" id="A0A1X2F6B6"/>
<dbReference type="PANTHER" id="PTHR48101">
    <property type="entry name" value="METHYLMALONYL-COA MUTASE, MITOCHONDRIAL-RELATED"/>
    <property type="match status" value="1"/>
</dbReference>
<evidence type="ECO:0000256" key="7">
    <source>
        <dbReference type="ARBA" id="ARBA00022628"/>
    </source>
</evidence>
<dbReference type="SUPFAM" id="SSF52242">
    <property type="entry name" value="Cobalamin (vitamin B12)-binding domain"/>
    <property type="match status" value="1"/>
</dbReference>
<keyword evidence="8" id="KW-0413">Isomerase</keyword>
<dbReference type="PANTHER" id="PTHR48101:SF4">
    <property type="entry name" value="METHYLMALONYL-COA MUTASE, MITOCHONDRIAL"/>
    <property type="match status" value="1"/>
</dbReference>
<evidence type="ECO:0000313" key="13">
    <source>
        <dbReference type="Proteomes" id="UP000193964"/>
    </source>
</evidence>
<dbReference type="Pfam" id="PF01642">
    <property type="entry name" value="MM_CoA_mutase"/>
    <property type="match status" value="1"/>
</dbReference>
<dbReference type="Gene3D" id="3.20.20.240">
    <property type="entry name" value="Methylmalonyl-CoA mutase"/>
    <property type="match status" value="1"/>
</dbReference>
<accession>A0A1X2F6B6</accession>
<dbReference type="GO" id="GO:0046872">
    <property type="term" value="F:metal ion binding"/>
    <property type="evidence" value="ECO:0007669"/>
    <property type="project" value="InterPro"/>
</dbReference>
<comment type="cofactor">
    <cofactor evidence="2">
        <name>adenosylcob(III)alamin</name>
        <dbReference type="ChEBI" id="CHEBI:18408"/>
    </cofactor>
</comment>
<feature type="domain" description="Methylmalonyl-CoA mutase alpha/beta chain catalytic" evidence="11">
    <location>
        <begin position="218"/>
        <end position="486"/>
    </location>
</feature>
<dbReference type="InterPro" id="IPR004608">
    <property type="entry name" value="MMCoA_mutase_b"/>
</dbReference>
<dbReference type="NCBIfam" id="TIGR00642">
    <property type="entry name" value="mmCoA_mut_beta"/>
    <property type="match status" value="1"/>
</dbReference>
<dbReference type="OrthoDB" id="9762378at2"/>
<comment type="subunit">
    <text evidence="6">Heterodimer of an alpha and a beta chain.</text>
</comment>
<evidence type="ECO:0000256" key="9">
    <source>
        <dbReference type="ARBA" id="ARBA00023285"/>
    </source>
</evidence>
<name>A0A1X2F6B6_9MYCO</name>
<evidence type="ECO:0000256" key="1">
    <source>
        <dbReference type="ARBA" id="ARBA00000290"/>
    </source>
</evidence>
<dbReference type="EC" id="5.4.99.2" evidence="10"/>
<evidence type="ECO:0000256" key="3">
    <source>
        <dbReference type="ARBA" id="ARBA00003359"/>
    </source>
</evidence>
<dbReference type="InterPro" id="IPR006099">
    <property type="entry name" value="MeMalonylCoA_mutase_a/b_cat"/>
</dbReference>
<keyword evidence="9" id="KW-0170">Cobalt</keyword>
<comment type="catalytic activity">
    <reaction evidence="1">
        <text>(R)-methylmalonyl-CoA = succinyl-CoA</text>
        <dbReference type="Rhea" id="RHEA:22888"/>
        <dbReference type="ChEBI" id="CHEBI:57292"/>
        <dbReference type="ChEBI" id="CHEBI:57326"/>
        <dbReference type="EC" id="5.4.99.2"/>
    </reaction>
</comment>
<dbReference type="GO" id="GO:0004494">
    <property type="term" value="F:methylmalonyl-CoA mutase activity"/>
    <property type="evidence" value="ECO:0007669"/>
    <property type="project" value="UniProtKB-UniRule"/>
</dbReference>
<organism evidence="12 13">
    <name type="scientific">Mycolicibacterium wolinskyi</name>
    <dbReference type="NCBI Taxonomy" id="59750"/>
    <lineage>
        <taxon>Bacteria</taxon>
        <taxon>Bacillati</taxon>
        <taxon>Actinomycetota</taxon>
        <taxon>Actinomycetes</taxon>
        <taxon>Mycobacteriales</taxon>
        <taxon>Mycobacteriaceae</taxon>
        <taxon>Mycolicibacterium</taxon>
    </lineage>
</organism>
<dbReference type="CDD" id="cd03677">
    <property type="entry name" value="MM_CoA_mutase_beta"/>
    <property type="match status" value="1"/>
</dbReference>
<dbReference type="UniPathway" id="UPA00945">
    <property type="reaction ID" value="UER00910"/>
</dbReference>
<dbReference type="EMBL" id="LQQA01000017">
    <property type="protein sequence ID" value="ORX13954.1"/>
    <property type="molecule type" value="Genomic_DNA"/>
</dbReference>
<evidence type="ECO:0000256" key="6">
    <source>
        <dbReference type="ARBA" id="ARBA00011870"/>
    </source>
</evidence>
<sequence>MSLQGSSAIEADRDQWRTAVAGVLAKSSRREPADLGPEPERLLDSPTYEGFAIRPLYTSLDEHAEPALPGQWPFIRGGDALRDVKSGWKVVEGFPAVPGTGVDTVNGAVLVALTEGASALALRIGGDDGIAPAELDRLLDGVFLDLVPVIFEATDEDLAATADAVLSLVAGLDDDQRSRLSIDLGADPLTAPLSGRPAADDADVLGTAAKLTGYRGGVRAVTVDGPAFHNLGASAAWELAGSVAAAVEYLRLLTDGGLTTPDALRQISFRYAADDDQFMTIAKLRVARQLWARVAEVLGAADAGAARVHAVTSLPMMTQRDPWVNMLRTTLAAFSAGVGGADTVQVHPFDAAIPGGLDGTSTSFARRIARNTQLLLLEESHIGQVLDPAGGSWFVEDLTAQLAREAWTHFQDIEARGGFVAARDHVAAQIAEIAARRSADIAHRRTAITGVNEFPNLAEKPLAQSDSASSIARYAAGFEALRDRSDAFLAKTGARPQVLLLPLGPLAEHNIRTTFASNLLASGGIEAVNPGTVDAAGIAAAVADAGAPSVAVLCGTDTRYGTDASAVVAAARAAGVREVLLAGPEKAVAESDAKPDGYLTAKIDAVEALSNLLTGLGA</sequence>
<dbReference type="Gene3D" id="3.40.50.280">
    <property type="entry name" value="Cobalamin-binding domain"/>
    <property type="match status" value="1"/>
</dbReference>
<comment type="pathway">
    <text evidence="4">Metabolic intermediate metabolism; propanoyl-CoA degradation; succinyl-CoA from propanoyl-CoA: step 3/3.</text>
</comment>
<comment type="caution">
    <text evidence="12">The sequence shown here is derived from an EMBL/GenBank/DDBJ whole genome shotgun (WGS) entry which is preliminary data.</text>
</comment>
<comment type="similarity">
    <text evidence="5">Belongs to the methylmalonyl-CoA mutase family.</text>
</comment>
<proteinExistence type="inferred from homology"/>
<dbReference type="GO" id="GO:0019652">
    <property type="term" value="P:lactate fermentation to propionate and acetate"/>
    <property type="evidence" value="ECO:0007669"/>
    <property type="project" value="InterPro"/>
</dbReference>
<dbReference type="Proteomes" id="UP000193964">
    <property type="component" value="Unassembled WGS sequence"/>
</dbReference>
<keyword evidence="7" id="KW-0846">Cobalamin</keyword>
<reference evidence="12 13" key="1">
    <citation type="submission" date="2016-01" db="EMBL/GenBank/DDBJ databases">
        <title>The new phylogeny of the genus Mycobacterium.</title>
        <authorList>
            <person name="Tarcisio F."/>
            <person name="Conor M."/>
            <person name="Antonella G."/>
            <person name="Elisabetta G."/>
            <person name="Giulia F.S."/>
            <person name="Sara T."/>
            <person name="Anna F."/>
            <person name="Clotilde B."/>
            <person name="Roberto B."/>
            <person name="Veronica D.S."/>
            <person name="Fabio R."/>
            <person name="Monica P."/>
            <person name="Olivier J."/>
            <person name="Enrico T."/>
            <person name="Nicola S."/>
        </authorList>
    </citation>
    <scope>NUCLEOTIDE SEQUENCE [LARGE SCALE GENOMIC DNA]</scope>
    <source>
        <strain evidence="12 13">ATCC 700010</strain>
    </source>
</reference>
<evidence type="ECO:0000256" key="5">
    <source>
        <dbReference type="ARBA" id="ARBA00008465"/>
    </source>
</evidence>
<evidence type="ECO:0000256" key="4">
    <source>
        <dbReference type="ARBA" id="ARBA00005146"/>
    </source>
</evidence>
<evidence type="ECO:0000259" key="11">
    <source>
        <dbReference type="Pfam" id="PF01642"/>
    </source>
</evidence>
<dbReference type="InterPro" id="IPR036724">
    <property type="entry name" value="Cobalamin-bd_sf"/>
</dbReference>
<evidence type="ECO:0000256" key="8">
    <source>
        <dbReference type="ARBA" id="ARBA00023235"/>
    </source>
</evidence>
<evidence type="ECO:0000256" key="10">
    <source>
        <dbReference type="NCBIfam" id="TIGR00642"/>
    </source>
</evidence>
<dbReference type="GO" id="GO:0031419">
    <property type="term" value="F:cobalamin binding"/>
    <property type="evidence" value="ECO:0007669"/>
    <property type="project" value="UniProtKB-KW"/>
</dbReference>
<dbReference type="InterPro" id="IPR016176">
    <property type="entry name" value="Cbl-dep_enz_cat"/>
</dbReference>
<dbReference type="SUPFAM" id="SSF51703">
    <property type="entry name" value="Cobalamin (vitamin B12)-dependent enzymes"/>
    <property type="match status" value="1"/>
</dbReference>
<protein>
    <recommendedName>
        <fullName evidence="10">Methylmalonyl-CoA mutase small subunit</fullName>
        <ecNumber evidence="10">5.4.99.2</ecNumber>
    </recommendedName>
</protein>